<dbReference type="PANTHER" id="PTHR10353:SF36">
    <property type="entry name" value="LP05116P"/>
    <property type="match status" value="1"/>
</dbReference>
<evidence type="ECO:0000256" key="1">
    <source>
        <dbReference type="ARBA" id="ARBA00010838"/>
    </source>
</evidence>
<dbReference type="SUPFAM" id="SSF51445">
    <property type="entry name" value="(Trans)glycosidases"/>
    <property type="match status" value="1"/>
</dbReference>
<keyword evidence="4" id="KW-0325">Glycoprotein</keyword>
<dbReference type="GO" id="GO:0008422">
    <property type="term" value="F:beta-glucosidase activity"/>
    <property type="evidence" value="ECO:0007669"/>
    <property type="project" value="TreeGrafter"/>
</dbReference>
<evidence type="ECO:0000313" key="8">
    <source>
        <dbReference type="EMBL" id="CAH1162765.1"/>
    </source>
</evidence>
<organism evidence="8 9">
    <name type="scientific">Phaedon cochleariae</name>
    <name type="common">Mustard beetle</name>
    <dbReference type="NCBI Taxonomy" id="80249"/>
    <lineage>
        <taxon>Eukaryota</taxon>
        <taxon>Metazoa</taxon>
        <taxon>Ecdysozoa</taxon>
        <taxon>Arthropoda</taxon>
        <taxon>Hexapoda</taxon>
        <taxon>Insecta</taxon>
        <taxon>Pterygota</taxon>
        <taxon>Neoptera</taxon>
        <taxon>Endopterygota</taxon>
        <taxon>Coleoptera</taxon>
        <taxon>Polyphaga</taxon>
        <taxon>Cucujiformia</taxon>
        <taxon>Chrysomeloidea</taxon>
        <taxon>Chrysomelidae</taxon>
        <taxon>Chrysomelinae</taxon>
        <taxon>Chrysomelini</taxon>
        <taxon>Phaedon</taxon>
    </lineage>
</organism>
<dbReference type="PANTHER" id="PTHR10353">
    <property type="entry name" value="GLYCOSYL HYDROLASE"/>
    <property type="match status" value="1"/>
</dbReference>
<dbReference type="GO" id="GO:0005975">
    <property type="term" value="P:carbohydrate metabolic process"/>
    <property type="evidence" value="ECO:0007669"/>
    <property type="project" value="InterPro"/>
</dbReference>
<evidence type="ECO:0000256" key="6">
    <source>
        <dbReference type="RuleBase" id="RU003690"/>
    </source>
</evidence>
<keyword evidence="7" id="KW-0732">Signal</keyword>
<gene>
    <name evidence="8" type="ORF">PHAECO_LOCUS8133</name>
</gene>
<keyword evidence="3" id="KW-0378">Hydrolase</keyword>
<proteinExistence type="inferred from homology"/>
<evidence type="ECO:0000256" key="7">
    <source>
        <dbReference type="SAM" id="SignalP"/>
    </source>
</evidence>
<dbReference type="InterPro" id="IPR017853">
    <property type="entry name" value="GH"/>
</dbReference>
<feature type="signal peptide" evidence="7">
    <location>
        <begin position="1"/>
        <end position="24"/>
    </location>
</feature>
<reference evidence="8" key="1">
    <citation type="submission" date="2022-01" db="EMBL/GenBank/DDBJ databases">
        <authorList>
            <person name="King R."/>
        </authorList>
    </citation>
    <scope>NUCLEOTIDE SEQUENCE</scope>
</reference>
<dbReference type="FunFam" id="3.20.20.80:FF:000013">
    <property type="entry name" value="lactase-phlorizin hydrolase"/>
    <property type="match status" value="1"/>
</dbReference>
<keyword evidence="9" id="KW-1185">Reference proteome</keyword>
<name>A0A9P0GVE7_PHACE</name>
<keyword evidence="5" id="KW-0326">Glycosidase</keyword>
<protein>
    <recommendedName>
        <fullName evidence="10">Myrosinase 1-like</fullName>
    </recommendedName>
</protein>
<dbReference type="Proteomes" id="UP001153737">
    <property type="component" value="Chromosome 4"/>
</dbReference>
<evidence type="ECO:0000256" key="5">
    <source>
        <dbReference type="ARBA" id="ARBA00023295"/>
    </source>
</evidence>
<accession>A0A9P0GVE7</accession>
<comment type="subunit">
    <text evidence="2">Homodimer.</text>
</comment>
<comment type="similarity">
    <text evidence="1 6">Belongs to the glycosyl hydrolase 1 family.</text>
</comment>
<dbReference type="EMBL" id="OU896710">
    <property type="protein sequence ID" value="CAH1162765.1"/>
    <property type="molecule type" value="Genomic_DNA"/>
</dbReference>
<sequence>MIRCRRYLICFLCLFFTSEGTISAAVEQNFTFDKSVLFGVATAAYQIEGSWNESGKGVNVWDYYTHDTNLVSDGSTGDIACDSYNQYKEDVQLLKKLGVDVYRFSFSWTRILPTGQVNNINQEGVDYYNNYINELIANDIKPIVTIYHWDHPRSLDLLGGWFQPNMVDYMVQYADLLFSLYGDRVKTWITLNEPHSICVVLSSYIAGLNPTYPKGTAEYMCGHNMLKAHSEIWHLYKDKYRRKQKGTLGIALSLQSYFPATDTEEDRKAVDKVLITRFGWFAHPVVYGNYPPSMIDTIARYSAEQGFPQSRLPRFTWRERSRLAGSYDFIGVNNYISFLVQSLGKEVDKTPSYENDGGATVYEDPDWNKNYTQKIQIYATGFRKILTWVKKNYKNPKIFITEQGYANQNSSLNDEDRIYYFQTVLPVLWKAINEDKVKIAGYTVWTLMDDFEWVSGYKPKMGLYRVDFDDPKRTRTPRDSLGFMTDFYRQRSLAGLL</sequence>
<dbReference type="PRINTS" id="PR00131">
    <property type="entry name" value="GLHYDRLASE1"/>
</dbReference>
<evidence type="ECO:0000256" key="2">
    <source>
        <dbReference type="ARBA" id="ARBA00011738"/>
    </source>
</evidence>
<evidence type="ECO:0000256" key="3">
    <source>
        <dbReference type="ARBA" id="ARBA00022801"/>
    </source>
</evidence>
<evidence type="ECO:0000313" key="9">
    <source>
        <dbReference type="Proteomes" id="UP001153737"/>
    </source>
</evidence>
<evidence type="ECO:0008006" key="10">
    <source>
        <dbReference type="Google" id="ProtNLM"/>
    </source>
</evidence>
<feature type="chain" id="PRO_5040167239" description="Myrosinase 1-like" evidence="7">
    <location>
        <begin position="25"/>
        <end position="497"/>
    </location>
</feature>
<dbReference type="Pfam" id="PF00232">
    <property type="entry name" value="Glyco_hydro_1"/>
    <property type="match status" value="1"/>
</dbReference>
<reference evidence="8" key="2">
    <citation type="submission" date="2022-10" db="EMBL/GenBank/DDBJ databases">
        <authorList>
            <consortium name="ENA_rothamsted_submissions"/>
            <consortium name="culmorum"/>
            <person name="King R."/>
        </authorList>
    </citation>
    <scope>NUCLEOTIDE SEQUENCE</scope>
</reference>
<dbReference type="AlphaFoldDB" id="A0A9P0GVE7"/>
<dbReference type="Gene3D" id="3.20.20.80">
    <property type="entry name" value="Glycosidases"/>
    <property type="match status" value="1"/>
</dbReference>
<dbReference type="InterPro" id="IPR001360">
    <property type="entry name" value="Glyco_hydro_1"/>
</dbReference>
<evidence type="ECO:0000256" key="4">
    <source>
        <dbReference type="ARBA" id="ARBA00023180"/>
    </source>
</evidence>